<keyword evidence="1" id="KW-0808">Transferase</keyword>
<accession>A0A8J7Q1B8</accession>
<evidence type="ECO:0000313" key="6">
    <source>
        <dbReference type="EMBL" id="MBO1318607.1"/>
    </source>
</evidence>
<dbReference type="PANTHER" id="PTHR34069:SF2">
    <property type="entry name" value="BETA-KETOACYL-[ACYL-CARRIER-PROTEIN] SYNTHASE III"/>
    <property type="match status" value="1"/>
</dbReference>
<dbReference type="GO" id="GO:0004315">
    <property type="term" value="F:3-oxoacyl-[acyl-carrier-protein] synthase activity"/>
    <property type="evidence" value="ECO:0007669"/>
    <property type="project" value="InterPro"/>
</dbReference>
<dbReference type="InterPro" id="IPR016039">
    <property type="entry name" value="Thiolase-like"/>
</dbReference>
<name>A0A8J7Q1B8_9BACT</name>
<dbReference type="EMBL" id="JAFREP010000006">
    <property type="protein sequence ID" value="MBO1318607.1"/>
    <property type="molecule type" value="Genomic_DNA"/>
</dbReference>
<evidence type="ECO:0000259" key="4">
    <source>
        <dbReference type="Pfam" id="PF08545"/>
    </source>
</evidence>
<keyword evidence="7" id="KW-1185">Reference proteome</keyword>
<evidence type="ECO:0000313" key="5">
    <source>
        <dbReference type="EMBL" id="MBO1317300.1"/>
    </source>
</evidence>
<dbReference type="Pfam" id="PF08541">
    <property type="entry name" value="ACP_syn_III_C"/>
    <property type="match status" value="1"/>
</dbReference>
<dbReference type="RefSeq" id="WP_207856537.1">
    <property type="nucleotide sequence ID" value="NZ_JAFREP010000002.1"/>
</dbReference>
<dbReference type="Proteomes" id="UP000664417">
    <property type="component" value="Unassembled WGS sequence"/>
</dbReference>
<dbReference type="GO" id="GO:0006633">
    <property type="term" value="P:fatty acid biosynthetic process"/>
    <property type="evidence" value="ECO:0007669"/>
    <property type="project" value="InterPro"/>
</dbReference>
<feature type="domain" description="Beta-ketoacyl-[acyl-carrier-protein] synthase III C-terminal" evidence="3">
    <location>
        <begin position="242"/>
        <end position="324"/>
    </location>
</feature>
<comment type="caution">
    <text evidence="6">The sequence shown here is derived from an EMBL/GenBank/DDBJ whole genome shotgun (WGS) entry which is preliminary data.</text>
</comment>
<evidence type="ECO:0000313" key="7">
    <source>
        <dbReference type="Proteomes" id="UP000664417"/>
    </source>
</evidence>
<protein>
    <submittedName>
        <fullName evidence="6">3-oxoacyl-ACP synthase</fullName>
    </submittedName>
</protein>
<dbReference type="NCBIfam" id="NF005308">
    <property type="entry name" value="PRK06840.1"/>
    <property type="match status" value="1"/>
</dbReference>
<evidence type="ECO:0000259" key="3">
    <source>
        <dbReference type="Pfam" id="PF08541"/>
    </source>
</evidence>
<sequence>MDISLARAAVWLPPDREQAADIAAAADLPLEVVREKMGIVRKCRARAEMHPSEMAVRAARLALRDIDPDSIDLLMWTGSEYKDYPVWSAGIYVQEQLGLRRAWAFDMAARCSSNVVGLHIARSMMAADPNINRVLLCGGHRTGDLANYQDPNSRFLYSLADGGAAMVLDREGDNPLRGASVITDGRFSEDVIIPGGGTRKTSRGGLDHADTFLTVPHIGEMRKRLGEVSQPNFVKVIREAAQSRAIDYLALLHIKRSAHDALLQDLELKPSQSIYLDHFGHFGAPDQVLSLGLAEKENLLQPGNLVVLASAGIGYTWSALAFEWNRAVFHGEDTATLI</sequence>
<dbReference type="InterPro" id="IPR013751">
    <property type="entry name" value="ACP_syn_III_N"/>
</dbReference>
<dbReference type="Gene3D" id="3.40.47.10">
    <property type="match status" value="1"/>
</dbReference>
<evidence type="ECO:0000256" key="1">
    <source>
        <dbReference type="ARBA" id="ARBA00022679"/>
    </source>
</evidence>
<gene>
    <name evidence="5" type="ORF">J3U88_02425</name>
    <name evidence="6" type="ORF">J3U88_09065</name>
</gene>
<dbReference type="GO" id="GO:0044550">
    <property type="term" value="P:secondary metabolite biosynthetic process"/>
    <property type="evidence" value="ECO:0007669"/>
    <property type="project" value="TreeGrafter"/>
</dbReference>
<reference evidence="6" key="1">
    <citation type="submission" date="2021-03" db="EMBL/GenBank/DDBJ databases">
        <authorList>
            <person name="Wang G."/>
        </authorList>
    </citation>
    <scope>NUCLEOTIDE SEQUENCE</scope>
    <source>
        <strain evidence="6">KCTC 12899</strain>
    </source>
</reference>
<dbReference type="EMBL" id="JAFREP010000002">
    <property type="protein sequence ID" value="MBO1317300.1"/>
    <property type="molecule type" value="Genomic_DNA"/>
</dbReference>
<evidence type="ECO:0000256" key="2">
    <source>
        <dbReference type="ARBA" id="ARBA00023315"/>
    </source>
</evidence>
<dbReference type="Pfam" id="PF08545">
    <property type="entry name" value="ACP_syn_III"/>
    <property type="match status" value="1"/>
</dbReference>
<dbReference type="SUPFAM" id="SSF53901">
    <property type="entry name" value="Thiolase-like"/>
    <property type="match status" value="2"/>
</dbReference>
<organism evidence="6 7">
    <name type="scientific">Acanthopleuribacter pedis</name>
    <dbReference type="NCBI Taxonomy" id="442870"/>
    <lineage>
        <taxon>Bacteria</taxon>
        <taxon>Pseudomonadati</taxon>
        <taxon>Acidobacteriota</taxon>
        <taxon>Holophagae</taxon>
        <taxon>Acanthopleuribacterales</taxon>
        <taxon>Acanthopleuribacteraceae</taxon>
        <taxon>Acanthopleuribacter</taxon>
    </lineage>
</organism>
<proteinExistence type="predicted"/>
<dbReference type="AlphaFoldDB" id="A0A8J7Q1B8"/>
<dbReference type="InterPro" id="IPR013747">
    <property type="entry name" value="ACP_syn_III_C"/>
</dbReference>
<keyword evidence="2" id="KW-0012">Acyltransferase</keyword>
<dbReference type="PANTHER" id="PTHR34069">
    <property type="entry name" value="3-OXOACYL-[ACYL-CARRIER-PROTEIN] SYNTHASE 3"/>
    <property type="match status" value="1"/>
</dbReference>
<feature type="domain" description="Beta-ketoacyl-[acyl-carrier-protein] synthase III N-terminal" evidence="4">
    <location>
        <begin position="105"/>
        <end position="185"/>
    </location>
</feature>